<sequence>MFGKKLREQEVKNGSQQDIPAIRKCKQEMEGAYLEHAWKKGYLELILELISQKHEIGYMRDMLALTARLQVDNGIIYPDEIKEWASEVRVQLPKPECGTWALDLNPLLAYDAIHWIREYDSEMIFYEAKEAFKRISDFYSEMLGLLQDA</sequence>
<dbReference type="Proteomes" id="UP000034076">
    <property type="component" value="Unassembled WGS sequence"/>
</dbReference>
<dbReference type="RefSeq" id="WP_046444425.1">
    <property type="nucleotide sequence ID" value="NZ_LAYJ01000115.1"/>
</dbReference>
<accession>A0A0M2NCR4</accession>
<keyword evidence="2" id="KW-1185">Reference proteome</keyword>
<dbReference type="AlphaFoldDB" id="A0A0M2NCR4"/>
<evidence type="ECO:0000313" key="1">
    <source>
        <dbReference type="EMBL" id="KKI50013.1"/>
    </source>
</evidence>
<evidence type="ECO:0000313" key="2">
    <source>
        <dbReference type="Proteomes" id="UP000034076"/>
    </source>
</evidence>
<name>A0A0M2NCR4_9FIRM</name>
<dbReference type="EMBL" id="LAYJ01000115">
    <property type="protein sequence ID" value="KKI50013.1"/>
    <property type="molecule type" value="Genomic_DNA"/>
</dbReference>
<dbReference type="OrthoDB" id="9874547at2"/>
<organism evidence="1 2">
    <name type="scientific">Christensenella hongkongensis</name>
    <dbReference type="NCBI Taxonomy" id="270498"/>
    <lineage>
        <taxon>Bacteria</taxon>
        <taxon>Bacillati</taxon>
        <taxon>Bacillota</taxon>
        <taxon>Clostridia</taxon>
        <taxon>Christensenellales</taxon>
        <taxon>Christensenellaceae</taxon>
        <taxon>Christensenella</taxon>
    </lineage>
</organism>
<comment type="caution">
    <text evidence="1">The sequence shown here is derived from an EMBL/GenBank/DDBJ whole genome shotgun (WGS) entry which is preliminary data.</text>
</comment>
<reference evidence="1 2" key="1">
    <citation type="submission" date="2015-04" db="EMBL/GenBank/DDBJ databases">
        <title>Draft genome sequence of bacteremic isolate Catabacter hongkongensis type strain HKU16T.</title>
        <authorList>
            <person name="Lau S.K."/>
            <person name="Teng J.L."/>
            <person name="Huang Y."/>
            <person name="Curreem S.O."/>
            <person name="Tsui S.K."/>
            <person name="Woo P.C."/>
        </authorList>
    </citation>
    <scope>NUCLEOTIDE SEQUENCE [LARGE SCALE GENOMIC DNA]</scope>
    <source>
        <strain evidence="1 2">HKU16</strain>
    </source>
</reference>
<proteinExistence type="predicted"/>
<dbReference type="STRING" id="270498.CHK_2629"/>
<gene>
    <name evidence="1" type="ORF">CHK_2629</name>
</gene>
<protein>
    <submittedName>
        <fullName evidence="1">Uncharacterized protein</fullName>
    </submittedName>
</protein>